<accession>A0A4Q9M3Y4</accession>
<feature type="non-terminal residue" evidence="4">
    <location>
        <position position="532"/>
    </location>
</feature>
<dbReference type="InterPro" id="IPR029058">
    <property type="entry name" value="AB_hydrolase_fold"/>
</dbReference>
<dbReference type="InterPro" id="IPR013595">
    <property type="entry name" value="Pept_S33_TAP-like_C"/>
</dbReference>
<proteinExistence type="inferred from homology"/>
<name>A0A4Q9M3Y4_9APHY</name>
<dbReference type="SUPFAM" id="SSF53474">
    <property type="entry name" value="alpha/beta-Hydrolases"/>
    <property type="match status" value="1"/>
</dbReference>
<keyword evidence="2" id="KW-0378">Hydrolase</keyword>
<evidence type="ECO:0000313" key="4">
    <source>
        <dbReference type="EMBL" id="TBU21485.1"/>
    </source>
</evidence>
<feature type="domain" description="Peptidase S33 tripeptidyl aminopeptidase-like C-terminal" evidence="3">
    <location>
        <begin position="406"/>
        <end position="506"/>
    </location>
</feature>
<reference evidence="4" key="1">
    <citation type="submission" date="2019-01" db="EMBL/GenBank/DDBJ databases">
        <title>Draft genome sequences of three monokaryotic isolates of the white-rot basidiomycete fungus Dichomitus squalens.</title>
        <authorList>
            <consortium name="DOE Joint Genome Institute"/>
            <person name="Lopez S.C."/>
            <person name="Andreopoulos B."/>
            <person name="Pangilinan J."/>
            <person name="Lipzen A."/>
            <person name="Riley R."/>
            <person name="Ahrendt S."/>
            <person name="Ng V."/>
            <person name="Barry K."/>
            <person name="Daum C."/>
            <person name="Grigoriev I.V."/>
            <person name="Hilden K.S."/>
            <person name="Makela M.R."/>
            <person name="de Vries R.P."/>
        </authorList>
    </citation>
    <scope>NUCLEOTIDE SEQUENCE [LARGE SCALE GENOMIC DNA]</scope>
    <source>
        <strain evidence="4">OM18370.1</strain>
    </source>
</reference>
<evidence type="ECO:0000256" key="1">
    <source>
        <dbReference type="ARBA" id="ARBA00010088"/>
    </source>
</evidence>
<dbReference type="Pfam" id="PF08386">
    <property type="entry name" value="Abhydrolase_4"/>
    <property type="match status" value="1"/>
</dbReference>
<comment type="similarity">
    <text evidence="1">Belongs to the peptidase S33 family.</text>
</comment>
<dbReference type="Gene3D" id="3.40.50.1820">
    <property type="entry name" value="alpha/beta hydrolase"/>
    <property type="match status" value="1"/>
</dbReference>
<sequence>MTTVVLQNTPLQWGPCDPTTVTNPALTCAFLEVPLDYFDASAGTARLALAKVNATSERRGTVFSTQARGPGGSGIVSLSQESAYLLAVTAGLYDIVSWDPRGVGTLTTPGEIHCFSSPEEYNSFFNGTLELTGIDYTGAFTDPHDIEHLLARAPLMQRKYEEAGRKCLDGPGGRYLRYVGTASTVRDLIAMADVIEGEGALVYYIGGSYGTYLGARFVNMFPERVGKVILDGVINSAIYANHSWALGWHNQLVDTDAVYRGFVTGCALAGPQGCTIASAGQTPEAVHQTILWVLQAAYGADVKAGNAGSLITSDQIRAKPFNALYSPASWASVANELWPQIVGNVSAPSQSPSRRTRQDNKANATVSYTAIAIFCADDGVNPESTEMSTVFQSVVAQTQNVSHMAGGVWPQPVYYCPFWPVRGVERYQGPFNKTLVNKIALIGNTYDPVTPFSGAQGLADLLGNSAKFIRLNAFGHTSAAEPSDCTVALGQAYFANGTLPEEDDVVCGVNNDFEPFPGVNTAAVLANLTNFQ</sequence>
<organism evidence="4">
    <name type="scientific">Dichomitus squalens</name>
    <dbReference type="NCBI Taxonomy" id="114155"/>
    <lineage>
        <taxon>Eukaryota</taxon>
        <taxon>Fungi</taxon>
        <taxon>Dikarya</taxon>
        <taxon>Basidiomycota</taxon>
        <taxon>Agaricomycotina</taxon>
        <taxon>Agaricomycetes</taxon>
        <taxon>Polyporales</taxon>
        <taxon>Polyporaceae</taxon>
        <taxon>Dichomitus</taxon>
    </lineage>
</organism>
<dbReference type="EMBL" id="ML143602">
    <property type="protein sequence ID" value="TBU21485.1"/>
    <property type="molecule type" value="Genomic_DNA"/>
</dbReference>
<dbReference type="GO" id="GO:0016787">
    <property type="term" value="F:hydrolase activity"/>
    <property type="evidence" value="ECO:0007669"/>
    <property type="project" value="UniProtKB-KW"/>
</dbReference>
<protein>
    <recommendedName>
        <fullName evidence="3">Peptidase S33 tripeptidyl aminopeptidase-like C-terminal domain-containing protein</fullName>
    </recommendedName>
</protein>
<dbReference type="Proteomes" id="UP000292957">
    <property type="component" value="Unassembled WGS sequence"/>
</dbReference>
<dbReference type="OrthoDB" id="425534at2759"/>
<evidence type="ECO:0000256" key="2">
    <source>
        <dbReference type="ARBA" id="ARBA00022801"/>
    </source>
</evidence>
<gene>
    <name evidence="4" type="ORF">BD311DRAFT_706931</name>
</gene>
<dbReference type="PANTHER" id="PTHR43248">
    <property type="entry name" value="2-SUCCINYL-6-HYDROXY-2,4-CYCLOHEXADIENE-1-CARBOXYLATE SYNTHASE"/>
    <property type="match status" value="1"/>
</dbReference>
<evidence type="ECO:0000259" key="3">
    <source>
        <dbReference type="Pfam" id="PF08386"/>
    </source>
</evidence>
<dbReference type="PANTHER" id="PTHR43248:SF25">
    <property type="entry name" value="AB HYDROLASE-1 DOMAIN-CONTAINING PROTEIN-RELATED"/>
    <property type="match status" value="1"/>
</dbReference>
<dbReference type="AlphaFoldDB" id="A0A4Q9M3Y4"/>
<dbReference type="InterPro" id="IPR051601">
    <property type="entry name" value="Serine_prot/Carboxylest_S33"/>
</dbReference>